<dbReference type="InterPro" id="IPR020846">
    <property type="entry name" value="MFS_dom"/>
</dbReference>
<dbReference type="AlphaFoldDB" id="A0A1G5FK86"/>
<feature type="transmembrane region" description="Helical" evidence="7">
    <location>
        <begin position="342"/>
        <end position="368"/>
    </location>
</feature>
<feature type="transmembrane region" description="Helical" evidence="7">
    <location>
        <begin position="106"/>
        <end position="126"/>
    </location>
</feature>
<keyword evidence="4 7" id="KW-0812">Transmembrane</keyword>
<evidence type="ECO:0000256" key="4">
    <source>
        <dbReference type="ARBA" id="ARBA00022692"/>
    </source>
</evidence>
<accession>A0A1G5FK86</accession>
<organism evidence="9 10">
    <name type="scientific">Thiohalorhabdus denitrificans</name>
    <dbReference type="NCBI Taxonomy" id="381306"/>
    <lineage>
        <taxon>Bacteria</taxon>
        <taxon>Pseudomonadati</taxon>
        <taxon>Pseudomonadota</taxon>
        <taxon>Gammaproteobacteria</taxon>
        <taxon>Thiohalorhabdales</taxon>
        <taxon>Thiohalorhabdaceae</taxon>
        <taxon>Thiohalorhabdus</taxon>
    </lineage>
</organism>
<dbReference type="Pfam" id="PF07690">
    <property type="entry name" value="MFS_1"/>
    <property type="match status" value="1"/>
</dbReference>
<dbReference type="Gene3D" id="1.20.1250.20">
    <property type="entry name" value="MFS general substrate transporter like domains"/>
    <property type="match status" value="1"/>
</dbReference>
<feature type="transmembrane region" description="Helical" evidence="7">
    <location>
        <begin position="169"/>
        <end position="188"/>
    </location>
</feature>
<keyword evidence="6 7" id="KW-0472">Membrane</keyword>
<dbReference type="GO" id="GO:0005886">
    <property type="term" value="C:plasma membrane"/>
    <property type="evidence" value="ECO:0007669"/>
    <property type="project" value="UniProtKB-SubCell"/>
</dbReference>
<feature type="transmembrane region" description="Helical" evidence="7">
    <location>
        <begin position="221"/>
        <end position="241"/>
    </location>
</feature>
<feature type="transmembrane region" description="Helical" evidence="7">
    <location>
        <begin position="138"/>
        <end position="157"/>
    </location>
</feature>
<dbReference type="InterPro" id="IPR050171">
    <property type="entry name" value="MFS_Transporters"/>
</dbReference>
<dbReference type="PANTHER" id="PTHR23517">
    <property type="entry name" value="RESISTANCE PROTEIN MDTM, PUTATIVE-RELATED-RELATED"/>
    <property type="match status" value="1"/>
</dbReference>
<feature type="domain" description="Major facilitator superfamily (MFS) profile" evidence="8">
    <location>
        <begin position="15"/>
        <end position="396"/>
    </location>
</feature>
<feature type="transmembrane region" description="Helical" evidence="7">
    <location>
        <begin position="283"/>
        <end position="302"/>
    </location>
</feature>
<dbReference type="PANTHER" id="PTHR23517:SF2">
    <property type="entry name" value="MULTIDRUG RESISTANCE PROTEIN MDTH"/>
    <property type="match status" value="1"/>
</dbReference>
<comment type="subcellular location">
    <subcellularLocation>
        <location evidence="1">Cell membrane</location>
        <topology evidence="1">Multi-pass membrane protein</topology>
    </subcellularLocation>
</comment>
<dbReference type="PROSITE" id="PS50850">
    <property type="entry name" value="MFS"/>
    <property type="match status" value="1"/>
</dbReference>
<keyword evidence="10" id="KW-1185">Reference proteome</keyword>
<reference evidence="10" key="1">
    <citation type="submission" date="2016-10" db="EMBL/GenBank/DDBJ databases">
        <authorList>
            <person name="Varghese N."/>
        </authorList>
    </citation>
    <scope>NUCLEOTIDE SEQUENCE [LARGE SCALE GENOMIC DNA]</scope>
    <source>
        <strain evidence="10">HL 19</strain>
    </source>
</reference>
<evidence type="ECO:0000256" key="7">
    <source>
        <dbReference type="SAM" id="Phobius"/>
    </source>
</evidence>
<name>A0A1G5FK86_9GAMM</name>
<evidence type="ECO:0000256" key="2">
    <source>
        <dbReference type="ARBA" id="ARBA00022448"/>
    </source>
</evidence>
<sequence length="466" mass="49031">MSEEKTVMSPAERRASLSLAGIFGLRMLGLFLILPVLSLYAHDLPGATPLLVGTAIGAYGLTQALLQIPFGAASDRLGRKPVIAFGLLLFAGGSVLAAMADNIYLLLLGRVLQGAGAIGAAVIAMVADLTREETRTRAMALIGMTIGVSFAVSLVLGPTLEHWIGVPGIFWLTAVLSAGAIGVVYLVVPEPEHSGRHRDAELSREMLGSILRNPTLLRLDFGIFALHLVLTALFVVIPPVLVEEVGLATSWQWILYLPVVLASFVLMFPLVFLAEARRLMQPVFLGAIVVLLAALLLLAWLPPGPWSLGLALVAFFTGFNVLEASLPSLISKAAPAAAKGTAVGVYNVAEFFGAFLGGTLGGAVAGAYGPEGVFLIGAVVALLWLGVALSGPVPHHVSTRLIAVGALEPGEARELERALQEIEGMVEARVFADEGTAYCKVDRQRLDEEALGEVLDWVRAEAEAAG</sequence>
<proteinExistence type="predicted"/>
<dbReference type="SUPFAM" id="SSF103473">
    <property type="entry name" value="MFS general substrate transporter"/>
    <property type="match status" value="1"/>
</dbReference>
<dbReference type="Gene3D" id="3.30.70.100">
    <property type="match status" value="1"/>
</dbReference>
<dbReference type="RefSeq" id="WP_317622990.1">
    <property type="nucleotide sequence ID" value="NZ_FMUN01000005.1"/>
</dbReference>
<evidence type="ECO:0000313" key="9">
    <source>
        <dbReference type="EMBL" id="SCY39260.1"/>
    </source>
</evidence>
<gene>
    <name evidence="9" type="ORF">SAMN05661077_1983</name>
</gene>
<evidence type="ECO:0000256" key="5">
    <source>
        <dbReference type="ARBA" id="ARBA00022989"/>
    </source>
</evidence>
<feature type="transmembrane region" description="Helical" evidence="7">
    <location>
        <begin position="308"/>
        <end position="330"/>
    </location>
</feature>
<keyword evidence="2" id="KW-0813">Transport</keyword>
<dbReference type="InterPro" id="IPR011701">
    <property type="entry name" value="MFS"/>
</dbReference>
<keyword evidence="5 7" id="KW-1133">Transmembrane helix</keyword>
<feature type="transmembrane region" description="Helical" evidence="7">
    <location>
        <begin position="374"/>
        <end position="393"/>
    </location>
</feature>
<evidence type="ECO:0000259" key="8">
    <source>
        <dbReference type="PROSITE" id="PS50850"/>
    </source>
</evidence>
<feature type="transmembrane region" description="Helical" evidence="7">
    <location>
        <begin position="20"/>
        <end position="41"/>
    </location>
</feature>
<feature type="transmembrane region" description="Helical" evidence="7">
    <location>
        <begin position="82"/>
        <end position="100"/>
    </location>
</feature>
<evidence type="ECO:0000256" key="3">
    <source>
        <dbReference type="ARBA" id="ARBA00022475"/>
    </source>
</evidence>
<evidence type="ECO:0000256" key="1">
    <source>
        <dbReference type="ARBA" id="ARBA00004651"/>
    </source>
</evidence>
<evidence type="ECO:0000256" key="6">
    <source>
        <dbReference type="ARBA" id="ARBA00023136"/>
    </source>
</evidence>
<feature type="transmembrane region" description="Helical" evidence="7">
    <location>
        <begin position="47"/>
        <end position="70"/>
    </location>
</feature>
<dbReference type="Proteomes" id="UP000183104">
    <property type="component" value="Unassembled WGS sequence"/>
</dbReference>
<evidence type="ECO:0000313" key="10">
    <source>
        <dbReference type="Proteomes" id="UP000183104"/>
    </source>
</evidence>
<dbReference type="STRING" id="381306.AN478_03975"/>
<dbReference type="EMBL" id="FMUN01000005">
    <property type="protein sequence ID" value="SCY39260.1"/>
    <property type="molecule type" value="Genomic_DNA"/>
</dbReference>
<keyword evidence="3" id="KW-1003">Cell membrane</keyword>
<dbReference type="InterPro" id="IPR036259">
    <property type="entry name" value="MFS_trans_sf"/>
</dbReference>
<feature type="transmembrane region" description="Helical" evidence="7">
    <location>
        <begin position="253"/>
        <end position="274"/>
    </location>
</feature>
<protein>
    <submittedName>
        <fullName evidence="9">Predicted arabinose efflux permease, MFS family</fullName>
    </submittedName>
</protein>
<dbReference type="CDD" id="cd17472">
    <property type="entry name" value="MFS_YajR_like"/>
    <property type="match status" value="1"/>
</dbReference>
<dbReference type="GO" id="GO:0022857">
    <property type="term" value="F:transmembrane transporter activity"/>
    <property type="evidence" value="ECO:0007669"/>
    <property type="project" value="InterPro"/>
</dbReference>